<dbReference type="EMBL" id="MHKV01000024">
    <property type="protein sequence ID" value="OGY97072.1"/>
    <property type="molecule type" value="Genomic_DNA"/>
</dbReference>
<evidence type="ECO:0000256" key="1">
    <source>
        <dbReference type="SAM" id="MobiDB-lite"/>
    </source>
</evidence>
<evidence type="ECO:0000313" key="3">
    <source>
        <dbReference type="EMBL" id="OGY97072.1"/>
    </source>
</evidence>
<organism evidence="3 4">
    <name type="scientific">Candidatus Liptonbacteria bacterium GWC1_60_9</name>
    <dbReference type="NCBI Taxonomy" id="1798645"/>
    <lineage>
        <taxon>Bacteria</taxon>
        <taxon>Candidatus Liptoniibacteriota</taxon>
    </lineage>
</organism>
<dbReference type="InterPro" id="IPR017850">
    <property type="entry name" value="Alkaline_phosphatase_core_sf"/>
</dbReference>
<dbReference type="Proteomes" id="UP000176349">
    <property type="component" value="Unassembled WGS sequence"/>
</dbReference>
<dbReference type="PANTHER" id="PTHR43751">
    <property type="entry name" value="SULFATASE"/>
    <property type="match status" value="1"/>
</dbReference>
<dbReference type="Gene3D" id="3.40.720.10">
    <property type="entry name" value="Alkaline Phosphatase, subunit A"/>
    <property type="match status" value="1"/>
</dbReference>
<sequence length="340" mass="38635">MYVLDEGIPTIAQIVKRNGYSTAAFTDGANVWDEMGFGRGFDYYSMNWEFRRLIRPAGGSILTGEILYWLKEHSRDNFFLFFHTYAVHTPWFAPQNFRGLYGEGVDTVMVPPPPITIYSKPKWAEPYLHFLHQVQDAKTLECYVNSYDGALRYVDDFIGKLVEFLDETKLLERTIIIFTSDHGEEFSEHGGLGHHQFYSELLHVPLIIKSPHFQEAQNVPHLVRSIDIFPTILELLGIKIGFPVHGVSLVPSLKKDADLVAAAEAEFLGWAVQAKDAKYICHQQKGSSRELYDLNTDPKETKNIADANPGKAAAMSEMRERELGRPALSLPKTRMLHFPS</sequence>
<dbReference type="AlphaFoldDB" id="A0A1G2C6P8"/>
<dbReference type="SUPFAM" id="SSF53649">
    <property type="entry name" value="Alkaline phosphatase-like"/>
    <property type="match status" value="1"/>
</dbReference>
<dbReference type="Pfam" id="PF00884">
    <property type="entry name" value="Sulfatase"/>
    <property type="match status" value="1"/>
</dbReference>
<dbReference type="InterPro" id="IPR000917">
    <property type="entry name" value="Sulfatase_N"/>
</dbReference>
<proteinExistence type="predicted"/>
<gene>
    <name evidence="3" type="ORF">A2128_02520</name>
</gene>
<dbReference type="PANTHER" id="PTHR43751:SF3">
    <property type="entry name" value="SULFATASE N-TERMINAL DOMAIN-CONTAINING PROTEIN"/>
    <property type="match status" value="1"/>
</dbReference>
<name>A0A1G2C6P8_9BACT</name>
<feature type="domain" description="Sulfatase N-terminal" evidence="2">
    <location>
        <begin position="7"/>
        <end position="238"/>
    </location>
</feature>
<dbReference type="CDD" id="cd16148">
    <property type="entry name" value="sulfatase_like"/>
    <property type="match status" value="1"/>
</dbReference>
<dbReference type="InterPro" id="IPR052701">
    <property type="entry name" value="GAG_Ulvan_Degrading_Sulfatases"/>
</dbReference>
<feature type="region of interest" description="Disordered" evidence="1">
    <location>
        <begin position="293"/>
        <end position="312"/>
    </location>
</feature>
<comment type="caution">
    <text evidence="3">The sequence shown here is derived from an EMBL/GenBank/DDBJ whole genome shotgun (WGS) entry which is preliminary data.</text>
</comment>
<reference evidence="3 4" key="1">
    <citation type="journal article" date="2016" name="Nat. Commun.">
        <title>Thousands of microbial genomes shed light on interconnected biogeochemical processes in an aquifer system.</title>
        <authorList>
            <person name="Anantharaman K."/>
            <person name="Brown C.T."/>
            <person name="Hug L.A."/>
            <person name="Sharon I."/>
            <person name="Castelle C.J."/>
            <person name="Probst A.J."/>
            <person name="Thomas B.C."/>
            <person name="Singh A."/>
            <person name="Wilkins M.J."/>
            <person name="Karaoz U."/>
            <person name="Brodie E.L."/>
            <person name="Williams K.H."/>
            <person name="Hubbard S.S."/>
            <person name="Banfield J.F."/>
        </authorList>
    </citation>
    <scope>NUCLEOTIDE SEQUENCE [LARGE SCALE GENOMIC DNA]</scope>
</reference>
<feature type="compositionally biased region" description="Basic and acidic residues" evidence="1">
    <location>
        <begin position="293"/>
        <end position="303"/>
    </location>
</feature>
<evidence type="ECO:0000313" key="4">
    <source>
        <dbReference type="Proteomes" id="UP000176349"/>
    </source>
</evidence>
<evidence type="ECO:0000259" key="2">
    <source>
        <dbReference type="Pfam" id="PF00884"/>
    </source>
</evidence>
<protein>
    <recommendedName>
        <fullName evidence="2">Sulfatase N-terminal domain-containing protein</fullName>
    </recommendedName>
</protein>
<accession>A0A1G2C6P8</accession>